<reference evidence="3" key="1">
    <citation type="journal article" date="2015" name="PLoS Genet.">
        <title>The dynamic genome and transcriptome of the human fungal pathogen Blastomyces and close relative Emmonsia.</title>
        <authorList>
            <person name="Munoz J.F."/>
            <person name="Gauthier G.M."/>
            <person name="Desjardins C.A."/>
            <person name="Gallo J.E."/>
            <person name="Holder J."/>
            <person name="Sullivan T.D."/>
            <person name="Marty A.J."/>
            <person name="Carmen J.C."/>
            <person name="Chen Z."/>
            <person name="Ding L."/>
            <person name="Gujja S."/>
            <person name="Magrini V."/>
            <person name="Misas E."/>
            <person name="Mitreva M."/>
            <person name="Priest M."/>
            <person name="Saif S."/>
            <person name="Whiston E.A."/>
            <person name="Young S."/>
            <person name="Zeng Q."/>
            <person name="Goldman W.E."/>
            <person name="Mardis E.R."/>
            <person name="Taylor J.W."/>
            <person name="McEwen J.G."/>
            <person name="Clay O.K."/>
            <person name="Klein B.S."/>
            <person name="Cuomo C.A."/>
        </authorList>
    </citation>
    <scope>NUCLEOTIDE SEQUENCE [LARGE SCALE GENOMIC DNA]</scope>
    <source>
        <strain evidence="3">UAMH 139</strain>
    </source>
</reference>
<comment type="caution">
    <text evidence="2">The sequence shown here is derived from an EMBL/GenBank/DDBJ whole genome shotgun (WGS) entry which is preliminary data.</text>
</comment>
<accession>A0A0H1B6W5</accession>
<gene>
    <name evidence="2" type="ORF">EMPG_17365</name>
</gene>
<organism evidence="2 3">
    <name type="scientific">Blastomyces silverae</name>
    <dbReference type="NCBI Taxonomy" id="2060906"/>
    <lineage>
        <taxon>Eukaryota</taxon>
        <taxon>Fungi</taxon>
        <taxon>Dikarya</taxon>
        <taxon>Ascomycota</taxon>
        <taxon>Pezizomycotina</taxon>
        <taxon>Eurotiomycetes</taxon>
        <taxon>Eurotiomycetidae</taxon>
        <taxon>Onygenales</taxon>
        <taxon>Ajellomycetaceae</taxon>
        <taxon>Blastomyces</taxon>
    </lineage>
</organism>
<evidence type="ECO:0000313" key="2">
    <source>
        <dbReference type="EMBL" id="KLJ07140.1"/>
    </source>
</evidence>
<dbReference type="EMBL" id="LDEV01002898">
    <property type="protein sequence ID" value="KLJ07140.1"/>
    <property type="molecule type" value="Genomic_DNA"/>
</dbReference>
<feature type="signal peptide" evidence="1">
    <location>
        <begin position="1"/>
        <end position="19"/>
    </location>
</feature>
<evidence type="ECO:0000256" key="1">
    <source>
        <dbReference type="SAM" id="SignalP"/>
    </source>
</evidence>
<dbReference type="Proteomes" id="UP000053573">
    <property type="component" value="Unassembled WGS sequence"/>
</dbReference>
<name>A0A0H1B6W5_9EURO</name>
<keyword evidence="3" id="KW-1185">Reference proteome</keyword>
<feature type="chain" id="PRO_5005199388" evidence="1">
    <location>
        <begin position="20"/>
        <end position="70"/>
    </location>
</feature>
<keyword evidence="1" id="KW-0732">Signal</keyword>
<proteinExistence type="predicted"/>
<dbReference type="AlphaFoldDB" id="A0A0H1B6W5"/>
<protein>
    <submittedName>
        <fullName evidence="2">Uncharacterized protein</fullName>
    </submittedName>
</protein>
<evidence type="ECO:0000313" key="3">
    <source>
        <dbReference type="Proteomes" id="UP000053573"/>
    </source>
</evidence>
<sequence length="70" mass="7587">MHMSRQIFTTALWQSAILSLPIPATLHFSDLHLSSKILAIIPKPSSPSREPTLPCTRSLASSSTALLEGM</sequence>